<evidence type="ECO:0000313" key="4">
    <source>
        <dbReference type="EMBL" id="SPQ96166.1"/>
    </source>
</evidence>
<comment type="similarity">
    <text evidence="1">Belongs to the TCP11 family.</text>
</comment>
<reference evidence="3 5" key="1">
    <citation type="submission" date="2015-02" db="EMBL/GenBank/DDBJ databases">
        <authorList>
            <person name="Chooi Y.-H."/>
        </authorList>
    </citation>
    <scope>NUCLEOTIDE SEQUENCE [LARGE SCALE GENOMIC DNA]</scope>
    <source>
        <strain evidence="3">E3</strain>
    </source>
</reference>
<geneLocation type="mitochondrion" evidence="4"/>
<sequence length="341" mass="39177">MTVRLLVAVSAIVAYAVADTTDVSQFLNVMRSQTNATDPDTYITFLCRREVIKSAQRVVSHWPNVDRASARTLTSAFMITKFPSEVLDDLSSSTGILAAAQDLVNDISSDKFAAFKIALAMHKDEDRPRAIAMLTDNHRQWLESNDFVEKQGSVDPRIADGVRDNLGRSRDRIRKFGGEPLLEQIEKQIRDEQSARYWEEFRQELMRVPPVFDRAIKLLDEIRDRLQQLVPHRPDLHESIDNAIDIPFITQMVSHNAFDNDEFTRLFGNIWVLVKELGAPADDADWNHWRSDVDAATGPEFRSHLPSIFNHILCRLDRIEELTSHYRPIAEQSIRRLQEQK</sequence>
<dbReference type="EMBL" id="OVEO01000005">
    <property type="protein sequence ID" value="SPQ96166.1"/>
    <property type="molecule type" value="Genomic_DNA"/>
</dbReference>
<evidence type="ECO:0000313" key="5">
    <source>
        <dbReference type="Proteomes" id="UP000039324"/>
    </source>
</evidence>
<gene>
    <name evidence="3" type="ORF">PBRA_006123</name>
    <name evidence="4" type="ORF">PLBR_LOCUS3381</name>
</gene>
<evidence type="ECO:0000313" key="6">
    <source>
        <dbReference type="Proteomes" id="UP000290189"/>
    </source>
</evidence>
<evidence type="ECO:0000313" key="3">
    <source>
        <dbReference type="EMBL" id="CEO98009.1"/>
    </source>
</evidence>
<dbReference type="PANTHER" id="PTHR12832">
    <property type="entry name" value="TESTIS-SPECIFIC PROTEIN PBS13 T-COMPLEX 11"/>
    <property type="match status" value="1"/>
</dbReference>
<protein>
    <submittedName>
        <fullName evidence="3">Uncharacterized protein</fullName>
    </submittedName>
</protein>
<dbReference type="EMBL" id="CDSF01000082">
    <property type="protein sequence ID" value="CEO98009.1"/>
    <property type="molecule type" value="Genomic_DNA"/>
</dbReference>
<evidence type="ECO:0000256" key="1">
    <source>
        <dbReference type="ARBA" id="ARBA00010954"/>
    </source>
</evidence>
<keyword evidence="4" id="KW-0496">Mitochondrion</keyword>
<dbReference type="Proteomes" id="UP000290189">
    <property type="component" value="Unassembled WGS sequence"/>
</dbReference>
<dbReference type="InterPro" id="IPR008862">
    <property type="entry name" value="Tcp11"/>
</dbReference>
<feature type="signal peptide" evidence="2">
    <location>
        <begin position="1"/>
        <end position="18"/>
    </location>
</feature>
<dbReference type="OrthoDB" id="276323at2759"/>
<keyword evidence="2" id="KW-0732">Signal</keyword>
<keyword evidence="5" id="KW-1185">Reference proteome</keyword>
<dbReference type="Proteomes" id="UP000039324">
    <property type="component" value="Unassembled WGS sequence"/>
</dbReference>
<dbReference type="Pfam" id="PF05794">
    <property type="entry name" value="Tcp11"/>
    <property type="match status" value="1"/>
</dbReference>
<reference evidence="4 6" key="2">
    <citation type="submission" date="2018-03" db="EMBL/GenBank/DDBJ databases">
        <authorList>
            <person name="Fogelqvist J."/>
        </authorList>
    </citation>
    <scope>NUCLEOTIDE SEQUENCE [LARGE SCALE GENOMIC DNA]</scope>
</reference>
<dbReference type="PANTHER" id="PTHR12832:SF11">
    <property type="entry name" value="LD23868P"/>
    <property type="match status" value="1"/>
</dbReference>
<evidence type="ECO:0000256" key="2">
    <source>
        <dbReference type="SAM" id="SignalP"/>
    </source>
</evidence>
<dbReference type="AlphaFoldDB" id="A0A0G4IS63"/>
<dbReference type="GO" id="GO:0007165">
    <property type="term" value="P:signal transduction"/>
    <property type="evidence" value="ECO:0007669"/>
    <property type="project" value="TreeGrafter"/>
</dbReference>
<accession>A0A0G4IS63</accession>
<feature type="chain" id="PRO_5035990736" evidence="2">
    <location>
        <begin position="19"/>
        <end position="341"/>
    </location>
</feature>
<proteinExistence type="inferred from homology"/>
<name>A0A0G4IS63_PLABS</name>
<organism evidence="3 5">
    <name type="scientific">Plasmodiophora brassicae</name>
    <name type="common">Clubroot disease agent</name>
    <dbReference type="NCBI Taxonomy" id="37360"/>
    <lineage>
        <taxon>Eukaryota</taxon>
        <taxon>Sar</taxon>
        <taxon>Rhizaria</taxon>
        <taxon>Endomyxa</taxon>
        <taxon>Phytomyxea</taxon>
        <taxon>Plasmodiophorida</taxon>
        <taxon>Plasmodiophoridae</taxon>
        <taxon>Plasmodiophora</taxon>
    </lineage>
</organism>